<dbReference type="EMBL" id="CP091245">
    <property type="protein sequence ID" value="UJS26669.1"/>
    <property type="molecule type" value="Genomic_DNA"/>
</dbReference>
<organism evidence="1 2">
    <name type="scientific">Thiothrix winogradskyi</name>
    <dbReference type="NCBI Taxonomy" id="96472"/>
    <lineage>
        <taxon>Bacteria</taxon>
        <taxon>Pseudomonadati</taxon>
        <taxon>Pseudomonadota</taxon>
        <taxon>Gammaproteobacteria</taxon>
        <taxon>Thiotrichales</taxon>
        <taxon>Thiotrichaceae</taxon>
        <taxon>Thiothrix</taxon>
    </lineage>
</organism>
<name>A0ABY3T6M4_9GAMM</name>
<evidence type="ECO:0000313" key="2">
    <source>
        <dbReference type="Proteomes" id="UP001054801"/>
    </source>
</evidence>
<dbReference type="Proteomes" id="UP001054801">
    <property type="component" value="Plasmid pThCT3_1"/>
</dbReference>
<reference evidence="1" key="1">
    <citation type="journal article" date="2022" name="Microorganisms">
        <title>Two New Species of Filamentous Sulfur Bacteria of the Genus Thiothrix, Thiothrix winogradskyi sp. nov. and 'Candidatus Thiothrix sulfatifontis' sp. nov.</title>
        <authorList>
            <person name="Ravin N.V."/>
            <person name="Rossetti S."/>
            <person name="Beletsky A.V."/>
            <person name="Kadnikov V.V."/>
            <person name="Rudenko T.S."/>
            <person name="Smolyakov D.D."/>
            <person name="Moskvitina M.I."/>
            <person name="Gureeva M.V."/>
            <person name="Mardanov A.V."/>
            <person name="Grabovich M.Y."/>
        </authorList>
    </citation>
    <scope>NUCLEOTIDE SEQUENCE</scope>
    <source>
        <strain evidence="1">CT3</strain>
    </source>
</reference>
<evidence type="ECO:0000313" key="1">
    <source>
        <dbReference type="EMBL" id="UJS26669.1"/>
    </source>
</evidence>
<keyword evidence="2" id="KW-1185">Reference proteome</keyword>
<geneLocation type="plasmid" evidence="1 2">
    <name>pThCT3_1</name>
</geneLocation>
<accession>A0ABY3T6M4</accession>
<protein>
    <submittedName>
        <fullName evidence="1">Uncharacterized protein</fullName>
    </submittedName>
</protein>
<proteinExistence type="predicted"/>
<dbReference type="RefSeq" id="WP_236502093.1">
    <property type="nucleotide sequence ID" value="NZ_CP091245.1"/>
</dbReference>
<keyword evidence="1" id="KW-0614">Plasmid</keyword>
<gene>
    <name evidence="1" type="ORF">L2Y54_21490</name>
</gene>
<sequence>MRYLTHHDFMPSVYAMYKKNGKNRKISEKVLSMWAKSQNHNLFGSKEIFTSRQTANGENRIRHCRKYNLSDGCRLITIFNQDTHVFVFLGSHDECDDWIEKNRHISFDKILLGTDNNNIVQNESTLSIHKSNSTILNAPKNIINDFKQNREEIELYAAFIKYDSGISSDTTKDGWKYAKSSFLEKDCIEVKNIINIVAHQINRRRSKDALVLAKNLEDFLTFMSAKLYYINNLGILSNNTFH</sequence>